<dbReference type="InterPro" id="IPR029058">
    <property type="entry name" value="AB_hydrolase_fold"/>
</dbReference>
<evidence type="ECO:0000256" key="11">
    <source>
        <dbReference type="ARBA" id="ARBA00023209"/>
    </source>
</evidence>
<feature type="repeat" description="ARM" evidence="16">
    <location>
        <begin position="299"/>
        <end position="327"/>
    </location>
</feature>
<dbReference type="Gene3D" id="1.25.10.10">
    <property type="entry name" value="Leucine-rich Repeat Variant"/>
    <property type="match status" value="1"/>
</dbReference>
<dbReference type="SUPFAM" id="SSF53474">
    <property type="entry name" value="alpha/beta-Hydrolases"/>
    <property type="match status" value="1"/>
</dbReference>
<dbReference type="GO" id="GO:0016020">
    <property type="term" value="C:membrane"/>
    <property type="evidence" value="ECO:0007669"/>
    <property type="project" value="UniProtKB-SubCell"/>
</dbReference>
<dbReference type="InterPro" id="IPR011989">
    <property type="entry name" value="ARM-like"/>
</dbReference>
<comment type="subcellular location">
    <subcellularLocation>
        <location evidence="3">Endoplasmic reticulum</location>
    </subcellularLocation>
    <subcellularLocation>
        <location evidence="1">Membrane</location>
        <topology evidence="1">Single-pass membrane protein</topology>
    </subcellularLocation>
    <subcellularLocation>
        <location evidence="2">Mitochondrion</location>
    </subcellularLocation>
</comment>
<keyword evidence="11" id="KW-0594">Phospholipid biosynthesis</keyword>
<dbReference type="AlphaFoldDB" id="A0A5E4Q9K2"/>
<dbReference type="InterPro" id="IPR016024">
    <property type="entry name" value="ARM-type_fold"/>
</dbReference>
<evidence type="ECO:0000256" key="16">
    <source>
        <dbReference type="PROSITE-ProRule" id="PRU00259"/>
    </source>
</evidence>
<dbReference type="GO" id="GO:0008654">
    <property type="term" value="P:phospholipid biosynthetic process"/>
    <property type="evidence" value="ECO:0007669"/>
    <property type="project" value="UniProtKB-KW"/>
</dbReference>
<dbReference type="InterPro" id="IPR000225">
    <property type="entry name" value="Armadillo"/>
</dbReference>
<evidence type="ECO:0000256" key="9">
    <source>
        <dbReference type="ARBA" id="ARBA00023128"/>
    </source>
</evidence>
<keyword evidence="4" id="KW-0444">Lipid biosynthesis</keyword>
<evidence type="ECO:0000256" key="14">
    <source>
        <dbReference type="ARBA" id="ARBA00040991"/>
    </source>
</evidence>
<evidence type="ECO:0000256" key="2">
    <source>
        <dbReference type="ARBA" id="ARBA00004173"/>
    </source>
</evidence>
<evidence type="ECO:0000256" key="6">
    <source>
        <dbReference type="ARBA" id="ARBA00022824"/>
    </source>
</evidence>
<keyword evidence="8" id="KW-0443">Lipid metabolism</keyword>
<evidence type="ECO:0000313" key="18">
    <source>
        <dbReference type="Proteomes" id="UP000324832"/>
    </source>
</evidence>
<keyword evidence="5" id="KW-0812">Transmembrane</keyword>
<evidence type="ECO:0000256" key="15">
    <source>
        <dbReference type="ARBA" id="ARBA00041701"/>
    </source>
</evidence>
<evidence type="ECO:0000256" key="3">
    <source>
        <dbReference type="ARBA" id="ARBA00004240"/>
    </source>
</evidence>
<dbReference type="GO" id="GO:0005783">
    <property type="term" value="C:endoplasmic reticulum"/>
    <property type="evidence" value="ECO:0007669"/>
    <property type="project" value="UniProtKB-SubCell"/>
</dbReference>
<accession>A0A5E4Q9K2</accession>
<dbReference type="EMBL" id="FZQP02001781">
    <property type="protein sequence ID" value="VVC93798.1"/>
    <property type="molecule type" value="Genomic_DNA"/>
</dbReference>
<keyword evidence="7" id="KW-1133">Transmembrane helix</keyword>
<dbReference type="SUPFAM" id="SSF48371">
    <property type="entry name" value="ARM repeat"/>
    <property type="match status" value="1"/>
</dbReference>
<dbReference type="PANTHER" id="PTHR48182:SF2">
    <property type="entry name" value="PROTEIN SERAC1"/>
    <property type="match status" value="1"/>
</dbReference>
<keyword evidence="6" id="KW-0256">Endoplasmic reticulum</keyword>
<sequence>MSLHDRLKPFLKILKIASLWGSGALIIAFHIKKTRNTIYKVVNPRVLDAENKFSPEYIYIDDPSYDAAMKAEHDTENRQSVGLSRIWKSLKYSLAWKLLWLCRNGTKEQRNLALEQLAAFKNNKCWDCHKLAQALDKDTAVLLARTYGADLRYFLPPPIHIRCSALKPQLVSFKLKECLVAIQNIKPHSCIRAFLDKYFVNVQEQAMEIDLPSKPDSISEKELIILCLDAIHHHLLLFYNKNYDEDLSSKALIEKEILAILAELLLRYQQDSDIDMAILKVLTVLSIHKNLLNDFFQHGLIKDLSRLLRSNEIRLASSAAVTLANLSGEYFYRPGLYLLYPLYRSTTTHTCDTLLVHGLRGGVFVTWRQRDKKCTQPLGLLDVTVSDVDCDPCESKKEEPTYYDPELQQVMDDIMEMEEEAMLSNFEVVLHDLPIDAKRDSLITYSLTADKKRLALIQEEEDRCNHTLCWPRDWLPQDCDNLRILGVNYWSTLSDWLERCPLQNADIATRATELLPALIDADVGKTNVVWLAHSMGGLIVKQLLVKASQSDNNLEKSLCFNTKALFFYSTPHKGSALAAMPRAAAAVFWPSHDVRQLQENSPTLLDIHNSFIKYADSYGWETISFAETLPTLVTAFKVPIHFVEPNSADLGRGAFYQLPLDHLSICKPATRQSVLYTSVLDVLQRLTVREAEFNNAGHYLTRVADYIWYLFRNRTKQVIEIIDEAQNIERLHWLEKILLKTFTDDFSD</sequence>
<reference evidence="17 18" key="1">
    <citation type="submission" date="2017-07" db="EMBL/GenBank/DDBJ databases">
        <authorList>
            <person name="Talla V."/>
            <person name="Backstrom N."/>
        </authorList>
    </citation>
    <scope>NUCLEOTIDE SEQUENCE [LARGE SCALE GENOMIC DNA]</scope>
</reference>
<protein>
    <recommendedName>
        <fullName evidence="14">Protein SERAC1</fullName>
    </recommendedName>
    <alternativeName>
        <fullName evidence="15">Serine active site-containing protein 1</fullName>
    </alternativeName>
</protein>
<evidence type="ECO:0000256" key="8">
    <source>
        <dbReference type="ARBA" id="ARBA00023098"/>
    </source>
</evidence>
<dbReference type="InterPro" id="IPR052374">
    <property type="entry name" value="SERAC1"/>
</dbReference>
<dbReference type="PROSITE" id="PS50176">
    <property type="entry name" value="ARM_REPEAT"/>
    <property type="match status" value="1"/>
</dbReference>
<dbReference type="Gene3D" id="3.40.50.1820">
    <property type="entry name" value="alpha/beta hydrolase"/>
    <property type="match status" value="1"/>
</dbReference>
<keyword evidence="10" id="KW-0472">Membrane</keyword>
<dbReference type="GO" id="GO:0005739">
    <property type="term" value="C:mitochondrion"/>
    <property type="evidence" value="ECO:0007669"/>
    <property type="project" value="UniProtKB-SubCell"/>
</dbReference>
<evidence type="ECO:0000313" key="17">
    <source>
        <dbReference type="EMBL" id="VVC93798.1"/>
    </source>
</evidence>
<proteinExistence type="inferred from homology"/>
<keyword evidence="12" id="KW-1208">Phospholipid metabolism</keyword>
<keyword evidence="18" id="KW-1185">Reference proteome</keyword>
<evidence type="ECO:0000256" key="5">
    <source>
        <dbReference type="ARBA" id="ARBA00022692"/>
    </source>
</evidence>
<dbReference type="PANTHER" id="PTHR48182">
    <property type="entry name" value="PROTEIN SERAC1"/>
    <property type="match status" value="1"/>
</dbReference>
<name>A0A5E4Q9K2_9NEOP</name>
<evidence type="ECO:0000256" key="13">
    <source>
        <dbReference type="ARBA" id="ARBA00038024"/>
    </source>
</evidence>
<evidence type="ECO:0000256" key="12">
    <source>
        <dbReference type="ARBA" id="ARBA00023264"/>
    </source>
</evidence>
<keyword evidence="9" id="KW-0496">Mitochondrion</keyword>
<evidence type="ECO:0000256" key="7">
    <source>
        <dbReference type="ARBA" id="ARBA00022989"/>
    </source>
</evidence>
<evidence type="ECO:0000256" key="10">
    <source>
        <dbReference type="ARBA" id="ARBA00023136"/>
    </source>
</evidence>
<organism evidence="17 18">
    <name type="scientific">Leptidea sinapis</name>
    <dbReference type="NCBI Taxonomy" id="189913"/>
    <lineage>
        <taxon>Eukaryota</taxon>
        <taxon>Metazoa</taxon>
        <taxon>Ecdysozoa</taxon>
        <taxon>Arthropoda</taxon>
        <taxon>Hexapoda</taxon>
        <taxon>Insecta</taxon>
        <taxon>Pterygota</taxon>
        <taxon>Neoptera</taxon>
        <taxon>Endopterygota</taxon>
        <taxon>Lepidoptera</taxon>
        <taxon>Glossata</taxon>
        <taxon>Ditrysia</taxon>
        <taxon>Papilionoidea</taxon>
        <taxon>Pieridae</taxon>
        <taxon>Dismorphiinae</taxon>
        <taxon>Leptidea</taxon>
    </lineage>
</organism>
<evidence type="ECO:0000256" key="1">
    <source>
        <dbReference type="ARBA" id="ARBA00004167"/>
    </source>
</evidence>
<evidence type="ECO:0000256" key="4">
    <source>
        <dbReference type="ARBA" id="ARBA00022516"/>
    </source>
</evidence>
<dbReference type="Proteomes" id="UP000324832">
    <property type="component" value="Unassembled WGS sequence"/>
</dbReference>
<gene>
    <name evidence="17" type="ORF">LSINAPIS_LOCUS5911</name>
</gene>
<comment type="similarity">
    <text evidence="13">Belongs to the SERAC1 family.</text>
</comment>